<keyword evidence="5 7" id="KW-0067">ATP-binding</keyword>
<proteinExistence type="evidence at transcript level"/>
<evidence type="ECO:0000256" key="8">
    <source>
        <dbReference type="RuleBase" id="RU003322"/>
    </source>
</evidence>
<accession>A0ABQ1N5M8</accession>
<evidence type="ECO:0000256" key="6">
    <source>
        <dbReference type="ARBA" id="ARBA00023016"/>
    </source>
</evidence>
<dbReference type="NCBIfam" id="TIGR02350">
    <property type="entry name" value="prok_dnaK"/>
    <property type="match status" value="1"/>
</dbReference>
<dbReference type="PANTHER" id="PTHR19375">
    <property type="entry name" value="HEAT SHOCK PROTEIN 70KDA"/>
    <property type="match status" value="1"/>
</dbReference>
<reference evidence="12" key="1">
    <citation type="journal article" date="2019" name="Int. J. Syst. Evol. Microbiol.">
        <title>The Global Catalogue of Microorganisms (GCM) 10K type strain sequencing project: providing services to taxonomists for standard genome sequencing and annotation.</title>
        <authorList>
            <consortium name="The Broad Institute Genomics Platform"/>
            <consortium name="The Broad Institute Genome Sequencing Center for Infectious Disease"/>
            <person name="Wu L."/>
            <person name="Ma J."/>
        </authorList>
    </citation>
    <scope>NUCLEOTIDE SEQUENCE [LARGE SCALE GENOMIC DNA]</scope>
    <source>
        <strain evidence="12">CGMCC 1.10832</strain>
    </source>
</reference>
<dbReference type="NCBIfam" id="NF001413">
    <property type="entry name" value="PRK00290.1"/>
    <property type="match status" value="1"/>
</dbReference>
<evidence type="ECO:0000256" key="7">
    <source>
        <dbReference type="HAMAP-Rule" id="MF_00332"/>
    </source>
</evidence>
<dbReference type="PRINTS" id="PR00301">
    <property type="entry name" value="HEATSHOCK70"/>
</dbReference>
<evidence type="ECO:0000313" key="11">
    <source>
        <dbReference type="EMBL" id="GGC51787.1"/>
    </source>
</evidence>
<protein>
    <recommendedName>
        <fullName evidence="2 7">Chaperone protein DnaK</fullName>
    </recommendedName>
    <alternativeName>
        <fullName evidence="7">HSP70</fullName>
    </alternativeName>
    <alternativeName>
        <fullName evidence="7">Heat shock 70 kDa protein</fullName>
    </alternativeName>
    <alternativeName>
        <fullName evidence="7">Heat shock protein 70</fullName>
    </alternativeName>
</protein>
<feature type="compositionally biased region" description="Acidic residues" evidence="10">
    <location>
        <begin position="626"/>
        <end position="642"/>
    </location>
</feature>
<evidence type="ECO:0000256" key="1">
    <source>
        <dbReference type="ARBA" id="ARBA00007381"/>
    </source>
</evidence>
<dbReference type="InterPro" id="IPR012725">
    <property type="entry name" value="Chaperone_DnaK"/>
</dbReference>
<dbReference type="Gene3D" id="3.30.420.40">
    <property type="match status" value="2"/>
</dbReference>
<keyword evidence="3 7" id="KW-0597">Phosphoprotein</keyword>
<dbReference type="PROSITE" id="PS00297">
    <property type="entry name" value="HSP70_1"/>
    <property type="match status" value="1"/>
</dbReference>
<evidence type="ECO:0000256" key="5">
    <source>
        <dbReference type="ARBA" id="ARBA00022840"/>
    </source>
</evidence>
<organism evidence="11 12">
    <name type="scientific">Marivirga lumbricoides</name>
    <dbReference type="NCBI Taxonomy" id="1046115"/>
    <lineage>
        <taxon>Bacteria</taxon>
        <taxon>Pseudomonadati</taxon>
        <taxon>Bacteroidota</taxon>
        <taxon>Cytophagia</taxon>
        <taxon>Cytophagales</taxon>
        <taxon>Marivirgaceae</taxon>
        <taxon>Marivirga</taxon>
    </lineage>
</organism>
<keyword evidence="12" id="KW-1185">Reference proteome</keyword>
<dbReference type="InterPro" id="IPR029048">
    <property type="entry name" value="HSP70_C_sf"/>
</dbReference>
<dbReference type="InterPro" id="IPR029047">
    <property type="entry name" value="HSP70_peptide-bd_sf"/>
</dbReference>
<dbReference type="HAMAP" id="MF_00332">
    <property type="entry name" value="DnaK"/>
    <property type="match status" value="1"/>
</dbReference>
<evidence type="ECO:0000256" key="4">
    <source>
        <dbReference type="ARBA" id="ARBA00022741"/>
    </source>
</evidence>
<dbReference type="Gene3D" id="1.20.1270.10">
    <property type="match status" value="1"/>
</dbReference>
<feature type="coiled-coil region" evidence="9">
    <location>
        <begin position="503"/>
        <end position="532"/>
    </location>
</feature>
<dbReference type="Gene3D" id="2.60.34.10">
    <property type="entry name" value="Substrate Binding Domain Of DNAk, Chain A, domain 1"/>
    <property type="match status" value="1"/>
</dbReference>
<sequence>MGKIIGIDLGTTNSCVAVMEGNEPVVIPNSEGKRTTPSIVAFLDNGKGERKVGDPAKRQAITNPHNTISSVKRFMGKKFSEVSDEKKMASYVVESGNNDTVRVKIGDRNYTPQELSAMILQKMKATAEDYLGQEVSEAVITVPAYFNDAERQATKEAGQIAGLEVKRIINEPTAAALAYGLDKRDKDQIIAVYDLGGGTFDISVLELGDGVFEVKSTNGDVHLGGDDFDQVIINWLAEEFKNDEGLDLRKDPMALQRLKEAAEKAKIELSSSSSTEINLPYIMPVDGVPKHLVRTLSRSKFEQLSDSLIKRSMEPVKKALQDAGVSPSEIDEVILVGGSTRIPIIQEEVEKFFGKKPSKGVNPDEVVAIGAAIQGGVLTGEVKDVLLLDVTPLSLGIETMGGVMTKLIESNTTIPSKKSEVFSTASENQPSVEIHVLQGERSMAKDNRTIGKFHLDGIPPAPRGVPQIEVTFDIDANGILNVSAKDKGTGKEQKIRIEASSGLSDAEIEKMKKEAEANAETDKKEKEKIDKINQADSLVFQTEKQMKEFGDKLSEGNKTAINDALAKLKEAHSKQDVDAIDPAMEALNNAWQAASQEIYQAQQAAGGDQAGGAQGGAQPEDKAGDGVDDVEYEEVNDDKESK</sequence>
<dbReference type="EMBL" id="BMEC01000016">
    <property type="protein sequence ID" value="GGC51787.1"/>
    <property type="molecule type" value="Genomic_DNA"/>
</dbReference>
<dbReference type="InterPro" id="IPR018181">
    <property type="entry name" value="Heat_shock_70_CS"/>
</dbReference>
<dbReference type="PROSITE" id="PS01036">
    <property type="entry name" value="HSP70_3"/>
    <property type="match status" value="1"/>
</dbReference>
<dbReference type="Proteomes" id="UP000636010">
    <property type="component" value="Unassembled WGS sequence"/>
</dbReference>
<dbReference type="NCBIfam" id="NF003520">
    <property type="entry name" value="PRK05183.1"/>
    <property type="match status" value="1"/>
</dbReference>
<keyword evidence="4 7" id="KW-0547">Nucleotide-binding</keyword>
<dbReference type="PROSITE" id="PS00329">
    <property type="entry name" value="HSP70_2"/>
    <property type="match status" value="1"/>
</dbReference>
<comment type="similarity">
    <text evidence="1 7 8">Belongs to the heat shock protein 70 family.</text>
</comment>
<evidence type="ECO:0000256" key="3">
    <source>
        <dbReference type="ARBA" id="ARBA00022553"/>
    </source>
</evidence>
<evidence type="ECO:0000256" key="9">
    <source>
        <dbReference type="SAM" id="Coils"/>
    </source>
</evidence>
<dbReference type="Pfam" id="PF00012">
    <property type="entry name" value="HSP70"/>
    <property type="match status" value="1"/>
</dbReference>
<feature type="modified residue" description="Phosphothreonine; by autocatalysis" evidence="7">
    <location>
        <position position="199"/>
    </location>
</feature>
<dbReference type="SUPFAM" id="SSF100920">
    <property type="entry name" value="Heat shock protein 70kD (HSP70), peptide-binding domain"/>
    <property type="match status" value="1"/>
</dbReference>
<dbReference type="InterPro" id="IPR043129">
    <property type="entry name" value="ATPase_NBD"/>
</dbReference>
<name>A0ABQ1N5M8_9BACT</name>
<comment type="function">
    <text evidence="7">Acts as a chaperone.</text>
</comment>
<evidence type="ECO:0000256" key="2">
    <source>
        <dbReference type="ARBA" id="ARBA00014415"/>
    </source>
</evidence>
<dbReference type="InterPro" id="IPR013126">
    <property type="entry name" value="Hsp_70_fam"/>
</dbReference>
<comment type="induction">
    <text evidence="7">By stress conditions e.g. heat shock.</text>
</comment>
<dbReference type="SUPFAM" id="SSF53067">
    <property type="entry name" value="Actin-like ATPase domain"/>
    <property type="match status" value="2"/>
</dbReference>
<evidence type="ECO:0000256" key="10">
    <source>
        <dbReference type="SAM" id="MobiDB-lite"/>
    </source>
</evidence>
<dbReference type="CDD" id="cd10234">
    <property type="entry name" value="ASKHA_NBD_HSP70_DnaK-like"/>
    <property type="match status" value="1"/>
</dbReference>
<keyword evidence="6 7" id="KW-0346">Stress response</keyword>
<dbReference type="RefSeq" id="WP_188467290.1">
    <property type="nucleotide sequence ID" value="NZ_BAABHU010000016.1"/>
</dbReference>
<keyword evidence="9" id="KW-0175">Coiled coil</keyword>
<gene>
    <name evidence="7 11" type="primary">dnaK</name>
    <name evidence="11" type="ORF">GCM10011506_41870</name>
</gene>
<comment type="caution">
    <text evidence="11">The sequence shown here is derived from an EMBL/GenBank/DDBJ whole genome shotgun (WGS) entry which is preliminary data.</text>
</comment>
<keyword evidence="7" id="KW-0143">Chaperone</keyword>
<dbReference type="Gene3D" id="3.90.640.10">
    <property type="entry name" value="Actin, Chain A, domain 4"/>
    <property type="match status" value="1"/>
</dbReference>
<evidence type="ECO:0000313" key="12">
    <source>
        <dbReference type="Proteomes" id="UP000636010"/>
    </source>
</evidence>
<feature type="region of interest" description="Disordered" evidence="10">
    <location>
        <begin position="599"/>
        <end position="642"/>
    </location>
</feature>